<sequence length="133" mass="14755">MRSRWGDDVPLRRPLKAKPVEDMVAAVRGTTQFFPASARRRDRLCRLGVEPSGILDERRYLLFQPADADTLTWAWRSGVDSVDSAELWLPADPFEPTLQSTNPISTLPALRAGLPRGSELRSVDPPGCTPSAR</sequence>
<organism evidence="2 3">
    <name type="scientific">Actinomycetospora cinnamomea</name>
    <dbReference type="NCBI Taxonomy" id="663609"/>
    <lineage>
        <taxon>Bacteria</taxon>
        <taxon>Bacillati</taxon>
        <taxon>Actinomycetota</taxon>
        <taxon>Actinomycetes</taxon>
        <taxon>Pseudonocardiales</taxon>
        <taxon>Pseudonocardiaceae</taxon>
        <taxon>Actinomycetospora</taxon>
    </lineage>
</organism>
<comment type="caution">
    <text evidence="2">The sequence shown here is derived from an EMBL/GenBank/DDBJ whole genome shotgun (WGS) entry which is preliminary data.</text>
</comment>
<dbReference type="AlphaFoldDB" id="A0A2U1F7U6"/>
<evidence type="ECO:0000256" key="1">
    <source>
        <dbReference type="SAM" id="MobiDB-lite"/>
    </source>
</evidence>
<feature type="region of interest" description="Disordered" evidence="1">
    <location>
        <begin position="98"/>
        <end position="133"/>
    </location>
</feature>
<accession>A0A2U1F7U6</accession>
<proteinExistence type="predicted"/>
<evidence type="ECO:0000313" key="3">
    <source>
        <dbReference type="Proteomes" id="UP000245639"/>
    </source>
</evidence>
<keyword evidence="3" id="KW-1185">Reference proteome</keyword>
<gene>
    <name evidence="2" type="ORF">C8D89_109102</name>
</gene>
<evidence type="ECO:0000313" key="2">
    <source>
        <dbReference type="EMBL" id="PVZ08219.1"/>
    </source>
</evidence>
<dbReference type="EMBL" id="QEKW01000009">
    <property type="protein sequence ID" value="PVZ08219.1"/>
    <property type="molecule type" value="Genomic_DNA"/>
</dbReference>
<protein>
    <submittedName>
        <fullName evidence="2">Uncharacterized protein</fullName>
    </submittedName>
</protein>
<name>A0A2U1F7U6_9PSEU</name>
<dbReference type="Proteomes" id="UP000245639">
    <property type="component" value="Unassembled WGS sequence"/>
</dbReference>
<reference evidence="2 3" key="1">
    <citation type="submission" date="2018-04" db="EMBL/GenBank/DDBJ databases">
        <title>Genomic Encyclopedia of Type Strains, Phase IV (KMG-IV): sequencing the most valuable type-strain genomes for metagenomic binning, comparative biology and taxonomic classification.</title>
        <authorList>
            <person name="Goeker M."/>
        </authorList>
    </citation>
    <scope>NUCLEOTIDE SEQUENCE [LARGE SCALE GENOMIC DNA]</scope>
    <source>
        <strain evidence="2 3">DSM 45771</strain>
    </source>
</reference>